<dbReference type="Proteomes" id="UP001346149">
    <property type="component" value="Unassembled WGS sequence"/>
</dbReference>
<keyword evidence="3" id="KW-1185">Reference proteome</keyword>
<evidence type="ECO:0000256" key="1">
    <source>
        <dbReference type="SAM" id="MobiDB-lite"/>
    </source>
</evidence>
<evidence type="ECO:0000313" key="2">
    <source>
        <dbReference type="EMBL" id="KAK4774359.1"/>
    </source>
</evidence>
<reference evidence="2 3" key="1">
    <citation type="journal article" date="2023" name="Hortic Res">
        <title>Pangenome of water caltrop reveals structural variations and asymmetric subgenome divergence after allopolyploidization.</title>
        <authorList>
            <person name="Zhang X."/>
            <person name="Chen Y."/>
            <person name="Wang L."/>
            <person name="Yuan Y."/>
            <person name="Fang M."/>
            <person name="Shi L."/>
            <person name="Lu R."/>
            <person name="Comes H.P."/>
            <person name="Ma Y."/>
            <person name="Chen Y."/>
            <person name="Huang G."/>
            <person name="Zhou Y."/>
            <person name="Zheng Z."/>
            <person name="Qiu Y."/>
        </authorList>
    </citation>
    <scope>NUCLEOTIDE SEQUENCE [LARGE SCALE GENOMIC DNA]</scope>
    <source>
        <strain evidence="2">F231</strain>
    </source>
</reference>
<name>A0AAN7KZH4_TRANT</name>
<feature type="region of interest" description="Disordered" evidence="1">
    <location>
        <begin position="18"/>
        <end position="38"/>
    </location>
</feature>
<accession>A0AAN7KZH4</accession>
<sequence length="118" mass="13810">MPLPWELRQLRRGRSERRDYRVRSRVRAGGEDPTEELRRRQLVRGRQGRLDRAVSGGTPELRQSLLQRRPASAQDLIRDKHRIVLRFCSCSKLEQLAATRERVLKESTLGGPRHIFNS</sequence>
<protein>
    <submittedName>
        <fullName evidence="2">Uncharacterized protein</fullName>
    </submittedName>
</protein>
<dbReference type="AlphaFoldDB" id="A0AAN7KZH4"/>
<gene>
    <name evidence="2" type="ORF">SAY86_009294</name>
</gene>
<proteinExistence type="predicted"/>
<evidence type="ECO:0000313" key="3">
    <source>
        <dbReference type="Proteomes" id="UP001346149"/>
    </source>
</evidence>
<organism evidence="2 3">
    <name type="scientific">Trapa natans</name>
    <name type="common">Water chestnut</name>
    <dbReference type="NCBI Taxonomy" id="22666"/>
    <lineage>
        <taxon>Eukaryota</taxon>
        <taxon>Viridiplantae</taxon>
        <taxon>Streptophyta</taxon>
        <taxon>Embryophyta</taxon>
        <taxon>Tracheophyta</taxon>
        <taxon>Spermatophyta</taxon>
        <taxon>Magnoliopsida</taxon>
        <taxon>eudicotyledons</taxon>
        <taxon>Gunneridae</taxon>
        <taxon>Pentapetalae</taxon>
        <taxon>rosids</taxon>
        <taxon>malvids</taxon>
        <taxon>Myrtales</taxon>
        <taxon>Lythraceae</taxon>
        <taxon>Trapa</taxon>
    </lineage>
</organism>
<dbReference type="EMBL" id="JAXQNO010000019">
    <property type="protein sequence ID" value="KAK4774359.1"/>
    <property type="molecule type" value="Genomic_DNA"/>
</dbReference>
<comment type="caution">
    <text evidence="2">The sequence shown here is derived from an EMBL/GenBank/DDBJ whole genome shotgun (WGS) entry which is preliminary data.</text>
</comment>